<proteinExistence type="predicted"/>
<keyword evidence="1" id="KW-0808">Transferase</keyword>
<evidence type="ECO:0000313" key="2">
    <source>
        <dbReference type="Proteomes" id="UP001597526"/>
    </source>
</evidence>
<dbReference type="GO" id="GO:0032259">
    <property type="term" value="P:methylation"/>
    <property type="evidence" value="ECO:0007669"/>
    <property type="project" value="UniProtKB-KW"/>
</dbReference>
<dbReference type="EMBL" id="JBHULB010000083">
    <property type="protein sequence ID" value="MFD2588998.1"/>
    <property type="molecule type" value="Genomic_DNA"/>
</dbReference>
<gene>
    <name evidence="1" type="ORF">ACFSQJ_18885</name>
</gene>
<organism evidence="1 2">
    <name type="scientific">Croceitalea marina</name>
    <dbReference type="NCBI Taxonomy" id="1775166"/>
    <lineage>
        <taxon>Bacteria</taxon>
        <taxon>Pseudomonadati</taxon>
        <taxon>Bacteroidota</taxon>
        <taxon>Flavobacteriia</taxon>
        <taxon>Flavobacteriales</taxon>
        <taxon>Flavobacteriaceae</taxon>
        <taxon>Croceitalea</taxon>
    </lineage>
</organism>
<reference evidence="2" key="1">
    <citation type="journal article" date="2019" name="Int. J. Syst. Evol. Microbiol.">
        <title>The Global Catalogue of Microorganisms (GCM) 10K type strain sequencing project: providing services to taxonomists for standard genome sequencing and annotation.</title>
        <authorList>
            <consortium name="The Broad Institute Genomics Platform"/>
            <consortium name="The Broad Institute Genome Sequencing Center for Infectious Disease"/>
            <person name="Wu L."/>
            <person name="Ma J."/>
        </authorList>
    </citation>
    <scope>NUCLEOTIDE SEQUENCE [LARGE SCALE GENOMIC DNA]</scope>
    <source>
        <strain evidence="2">KCTC 52368</strain>
    </source>
</reference>
<dbReference type="SUPFAM" id="SSF53335">
    <property type="entry name" value="S-adenosyl-L-methionine-dependent methyltransferases"/>
    <property type="match status" value="1"/>
</dbReference>
<accession>A0ABW5N439</accession>
<dbReference type="EC" id="2.1.1.64" evidence="1"/>
<dbReference type="CDD" id="cd02440">
    <property type="entry name" value="AdoMet_MTases"/>
    <property type="match status" value="1"/>
</dbReference>
<name>A0ABW5N439_9FLAO</name>
<evidence type="ECO:0000313" key="1">
    <source>
        <dbReference type="EMBL" id="MFD2588998.1"/>
    </source>
</evidence>
<dbReference type="InterPro" id="IPR029063">
    <property type="entry name" value="SAM-dependent_MTases_sf"/>
</dbReference>
<dbReference type="RefSeq" id="WP_377768478.1">
    <property type="nucleotide sequence ID" value="NZ_JBHULB010000083.1"/>
</dbReference>
<protein>
    <submittedName>
        <fullName evidence="1">Class I SAM-dependent methyltransferase</fullName>
        <ecNumber evidence="1">2.1.1.222</ecNumber>
        <ecNumber evidence="1">2.1.1.64</ecNumber>
    </submittedName>
</protein>
<dbReference type="EC" id="2.1.1.222" evidence="1"/>
<comment type="caution">
    <text evidence="1">The sequence shown here is derived from an EMBL/GenBank/DDBJ whole genome shotgun (WGS) entry which is preliminary data.</text>
</comment>
<keyword evidence="2" id="KW-1185">Reference proteome</keyword>
<dbReference type="Gene3D" id="3.40.50.150">
    <property type="entry name" value="Vaccinia Virus protein VP39"/>
    <property type="match status" value="1"/>
</dbReference>
<keyword evidence="1" id="KW-0489">Methyltransferase</keyword>
<dbReference type="GO" id="GO:0102208">
    <property type="term" value="F:2-polyprenyl-6-hydroxyphenol methylase activity"/>
    <property type="evidence" value="ECO:0007669"/>
    <property type="project" value="UniProtKB-EC"/>
</dbReference>
<dbReference type="Pfam" id="PF13489">
    <property type="entry name" value="Methyltransf_23"/>
    <property type="match status" value="1"/>
</dbReference>
<dbReference type="GO" id="GO:0061542">
    <property type="term" value="F:3-demethylubiquinol 3-O-methyltransferase activity"/>
    <property type="evidence" value="ECO:0007669"/>
    <property type="project" value="UniProtKB-EC"/>
</dbReference>
<sequence length="244" mass="27653">MAQNTNNYDLDIFGEALLDYQKGEYTEDIITFSSLEEEDCIPLPYIFRSFTEMPSLEKEALKKCKGTILDIGCGAGSHSLHLQNQGLSAVALDISEGAIETCKLRGVKNTINSNILDYSGIKFDTLLLLMNGIGIVEKLSNLDMYLKHFKSLLKTSGQILLDSSNIIYMYEEDNDGGYWIPEHSDYYGQVEFTMQYKNVKSEPFGWLYLDYNTLKNAAETNNFNCELVSEGKHYDYLARLTVKS</sequence>
<dbReference type="Proteomes" id="UP001597526">
    <property type="component" value="Unassembled WGS sequence"/>
</dbReference>